<evidence type="ECO:0000256" key="4">
    <source>
        <dbReference type="ARBA" id="ARBA00022496"/>
    </source>
</evidence>
<feature type="signal peptide" evidence="13">
    <location>
        <begin position="1"/>
        <end position="26"/>
    </location>
</feature>
<dbReference type="InterPro" id="IPR012910">
    <property type="entry name" value="Plug_dom"/>
</dbReference>
<keyword evidence="17" id="KW-1185">Reference proteome</keyword>
<keyword evidence="16" id="KW-0675">Receptor</keyword>
<evidence type="ECO:0000256" key="1">
    <source>
        <dbReference type="ARBA" id="ARBA00004571"/>
    </source>
</evidence>
<gene>
    <name evidence="16" type="ORF">NBRC116591_05070</name>
</gene>
<accession>A0ABQ0A4X0</accession>
<dbReference type="Pfam" id="PF00593">
    <property type="entry name" value="TonB_dep_Rec_b-barrel"/>
    <property type="match status" value="1"/>
</dbReference>
<reference evidence="16 17" key="1">
    <citation type="submission" date="2024-04" db="EMBL/GenBank/DDBJ databases">
        <title>Draft genome sequence of Sessilibacter corallicola NBRC 116591.</title>
        <authorList>
            <person name="Miyakawa T."/>
            <person name="Kusuya Y."/>
            <person name="Miura T."/>
        </authorList>
    </citation>
    <scope>NUCLEOTIDE SEQUENCE [LARGE SCALE GENOMIC DNA]</scope>
    <source>
        <strain evidence="16 17">KU-00831-HH</strain>
    </source>
</reference>
<dbReference type="Proteomes" id="UP001465153">
    <property type="component" value="Unassembled WGS sequence"/>
</dbReference>
<dbReference type="EMBL" id="BAABWN010000001">
    <property type="protein sequence ID" value="GAA6166697.1"/>
    <property type="molecule type" value="Genomic_DNA"/>
</dbReference>
<feature type="domain" description="TonB-dependent receptor-like beta-barrel" evidence="14">
    <location>
        <begin position="247"/>
        <end position="717"/>
    </location>
</feature>
<evidence type="ECO:0000313" key="17">
    <source>
        <dbReference type="Proteomes" id="UP001465153"/>
    </source>
</evidence>
<keyword evidence="5 11" id="KW-0812">Transmembrane</keyword>
<dbReference type="PROSITE" id="PS52016">
    <property type="entry name" value="TONB_DEPENDENT_REC_3"/>
    <property type="match status" value="1"/>
</dbReference>
<evidence type="ECO:0000256" key="8">
    <source>
        <dbReference type="ARBA" id="ARBA00023077"/>
    </source>
</evidence>
<keyword evidence="8 12" id="KW-0798">TonB box</keyword>
<evidence type="ECO:0000256" key="10">
    <source>
        <dbReference type="ARBA" id="ARBA00023237"/>
    </source>
</evidence>
<evidence type="ECO:0000256" key="9">
    <source>
        <dbReference type="ARBA" id="ARBA00023136"/>
    </source>
</evidence>
<keyword evidence="4" id="KW-0410">Iron transport</keyword>
<keyword evidence="6" id="KW-0408">Iron</keyword>
<dbReference type="InterPro" id="IPR000531">
    <property type="entry name" value="Beta-barrel_TonB"/>
</dbReference>
<organism evidence="16 17">
    <name type="scientific">Sessilibacter corallicola</name>
    <dbReference type="NCBI Taxonomy" id="2904075"/>
    <lineage>
        <taxon>Bacteria</taxon>
        <taxon>Pseudomonadati</taxon>
        <taxon>Pseudomonadota</taxon>
        <taxon>Gammaproteobacteria</taxon>
        <taxon>Cellvibrionales</taxon>
        <taxon>Cellvibrionaceae</taxon>
        <taxon>Sessilibacter</taxon>
    </lineage>
</organism>
<dbReference type="Gene3D" id="2.40.170.20">
    <property type="entry name" value="TonB-dependent receptor, beta-barrel domain"/>
    <property type="match status" value="1"/>
</dbReference>
<evidence type="ECO:0000256" key="3">
    <source>
        <dbReference type="ARBA" id="ARBA00022452"/>
    </source>
</evidence>
<evidence type="ECO:0000259" key="14">
    <source>
        <dbReference type="Pfam" id="PF00593"/>
    </source>
</evidence>
<dbReference type="PANTHER" id="PTHR32552">
    <property type="entry name" value="FERRICHROME IRON RECEPTOR-RELATED"/>
    <property type="match status" value="1"/>
</dbReference>
<keyword evidence="3 11" id="KW-1134">Transmembrane beta strand</keyword>
<protein>
    <submittedName>
        <fullName evidence="16">TonB-dependent receptor</fullName>
    </submittedName>
</protein>
<evidence type="ECO:0000256" key="7">
    <source>
        <dbReference type="ARBA" id="ARBA00023065"/>
    </source>
</evidence>
<sequence length="750" mass="83706">MTNYLPFERTLLCSILALSASSQAIAQGQEIEEIVVKGEKVSRSLQKTTSSVGVLTSEQIQESSIYDIQEAFDRIANVNGAQGNEGFTIRGINSRAVGAAGTSGLASLNIDGAFISARGIRVGQKDLWDFDQVEVFRGPQSTNQGRNSLAGAIILRSSDPTYTPESAYRLSYGTDNTQIVSFAHSNALIEDELAYRISIDDQETDGFINNRTLNDDEYGGSSNTTIRTKLLYEPSAVEGLSVLATLSYSENESGDAFSSLIDENGASINPFYGDVFANIEGFENFDQTIAVIETNYDINDFWSVTSITSWNEGEYRRQDDSDRQAGAGPAFRSRSDDITTFTQEIRFSYNTDSLQGNIGFYYFDQEDDRDINDLIDQDVRQQILQIIPVSFPQLSPFATTIAGLYPELVFVDRDGEVERDIENYAVFANINYDVNNFVTLFAGLRYDTEEVRNASNEVRTIVTELPDPAFFTAPLDQAVVQVNALIASLADFEELENESDYSAFLPKVGITLNWSDDLSTSFTVQRAYRAGGAGTTINRNFEFDPEFTTNYDLALRSQWFDRRLTVNANAFYVDWTDQQVQISEPISQLEFITVNAGESELKGAEIEISAIANDQLDFYANVGYVETEFTEFPIDENLNNQDFTGNEFPNAPTLTASSGFVYRFNDALRVQMDINYQEASFDNANNDLKNDSRTITNAKVTYHVTPNIELAVVARNLFDKEYIIQNDVPRDDVVNIGQPRNLLFQIQGSF</sequence>
<dbReference type="InterPro" id="IPR036942">
    <property type="entry name" value="Beta-barrel_TonB_sf"/>
</dbReference>
<evidence type="ECO:0000256" key="2">
    <source>
        <dbReference type="ARBA" id="ARBA00022448"/>
    </source>
</evidence>
<keyword evidence="13" id="KW-0732">Signal</keyword>
<evidence type="ECO:0000256" key="6">
    <source>
        <dbReference type="ARBA" id="ARBA00023004"/>
    </source>
</evidence>
<evidence type="ECO:0000256" key="13">
    <source>
        <dbReference type="SAM" id="SignalP"/>
    </source>
</evidence>
<dbReference type="Pfam" id="PF07715">
    <property type="entry name" value="Plug"/>
    <property type="match status" value="1"/>
</dbReference>
<evidence type="ECO:0000256" key="5">
    <source>
        <dbReference type="ARBA" id="ARBA00022692"/>
    </source>
</evidence>
<comment type="caution">
    <text evidence="16">The sequence shown here is derived from an EMBL/GenBank/DDBJ whole genome shotgun (WGS) entry which is preliminary data.</text>
</comment>
<keyword evidence="10 11" id="KW-0998">Cell outer membrane</keyword>
<evidence type="ECO:0000256" key="11">
    <source>
        <dbReference type="PROSITE-ProRule" id="PRU01360"/>
    </source>
</evidence>
<dbReference type="PANTHER" id="PTHR32552:SF81">
    <property type="entry name" value="TONB-DEPENDENT OUTER MEMBRANE RECEPTOR"/>
    <property type="match status" value="1"/>
</dbReference>
<evidence type="ECO:0000259" key="15">
    <source>
        <dbReference type="Pfam" id="PF07715"/>
    </source>
</evidence>
<dbReference type="InterPro" id="IPR039426">
    <property type="entry name" value="TonB-dep_rcpt-like"/>
</dbReference>
<feature type="domain" description="TonB-dependent receptor plug" evidence="15">
    <location>
        <begin position="45"/>
        <end position="152"/>
    </location>
</feature>
<dbReference type="SUPFAM" id="SSF56935">
    <property type="entry name" value="Porins"/>
    <property type="match status" value="1"/>
</dbReference>
<evidence type="ECO:0000256" key="12">
    <source>
        <dbReference type="RuleBase" id="RU003357"/>
    </source>
</evidence>
<keyword evidence="7" id="KW-0406">Ion transport</keyword>
<dbReference type="RefSeq" id="WP_353301565.1">
    <property type="nucleotide sequence ID" value="NZ_BAABWN010000001.1"/>
</dbReference>
<feature type="chain" id="PRO_5046617440" evidence="13">
    <location>
        <begin position="27"/>
        <end position="750"/>
    </location>
</feature>
<evidence type="ECO:0000313" key="16">
    <source>
        <dbReference type="EMBL" id="GAA6166697.1"/>
    </source>
</evidence>
<keyword evidence="9 11" id="KW-0472">Membrane</keyword>
<name>A0ABQ0A4X0_9GAMM</name>
<proteinExistence type="inferred from homology"/>
<comment type="similarity">
    <text evidence="11 12">Belongs to the TonB-dependent receptor family.</text>
</comment>
<comment type="subcellular location">
    <subcellularLocation>
        <location evidence="1 11">Cell outer membrane</location>
        <topology evidence="1 11">Multi-pass membrane protein</topology>
    </subcellularLocation>
</comment>
<keyword evidence="2 11" id="KW-0813">Transport</keyword>